<dbReference type="RefSeq" id="WP_379512946.1">
    <property type="nucleotide sequence ID" value="NZ_JBHSPA010000008.1"/>
</dbReference>
<accession>A0ABW1CC59</accession>
<comment type="caution">
    <text evidence="1">The sequence shown here is derived from an EMBL/GenBank/DDBJ whole genome shotgun (WGS) entry which is preliminary data.</text>
</comment>
<reference evidence="2" key="1">
    <citation type="journal article" date="2019" name="Int. J. Syst. Evol. Microbiol.">
        <title>The Global Catalogue of Microorganisms (GCM) 10K type strain sequencing project: providing services to taxonomists for standard genome sequencing and annotation.</title>
        <authorList>
            <consortium name="The Broad Institute Genomics Platform"/>
            <consortium name="The Broad Institute Genome Sequencing Center for Infectious Disease"/>
            <person name="Wu L."/>
            <person name="Ma J."/>
        </authorList>
    </citation>
    <scope>NUCLEOTIDE SEQUENCE [LARGE SCALE GENOMIC DNA]</scope>
    <source>
        <strain evidence="2">CCUG 53903</strain>
    </source>
</reference>
<protein>
    <submittedName>
        <fullName evidence="1">Uncharacterized protein</fullName>
    </submittedName>
</protein>
<name>A0ABW1CC59_9ACTN</name>
<evidence type="ECO:0000313" key="1">
    <source>
        <dbReference type="EMBL" id="MFC5823280.1"/>
    </source>
</evidence>
<dbReference type="Proteomes" id="UP001596058">
    <property type="component" value="Unassembled WGS sequence"/>
</dbReference>
<sequence length="62" mass="6335">MTSVYAELTLSHGATVGHGAVAMLMQRAALEGLPGNRRRHPAAQVPTAPTLIARGSVAPTAC</sequence>
<keyword evidence="2" id="KW-1185">Reference proteome</keyword>
<proteinExistence type="predicted"/>
<organism evidence="1 2">
    <name type="scientific">Nonomuraea insulae</name>
    <dbReference type="NCBI Taxonomy" id="1616787"/>
    <lineage>
        <taxon>Bacteria</taxon>
        <taxon>Bacillati</taxon>
        <taxon>Actinomycetota</taxon>
        <taxon>Actinomycetes</taxon>
        <taxon>Streptosporangiales</taxon>
        <taxon>Streptosporangiaceae</taxon>
        <taxon>Nonomuraea</taxon>
    </lineage>
</organism>
<dbReference type="EMBL" id="JBHSPA010000008">
    <property type="protein sequence ID" value="MFC5823280.1"/>
    <property type="molecule type" value="Genomic_DNA"/>
</dbReference>
<evidence type="ECO:0000313" key="2">
    <source>
        <dbReference type="Proteomes" id="UP001596058"/>
    </source>
</evidence>
<gene>
    <name evidence="1" type="ORF">ACFPZ3_05395</name>
</gene>